<dbReference type="EC" id="2.6.1.62" evidence="9"/>
<feature type="binding site" evidence="9">
    <location>
        <position position="397"/>
    </location>
    <ligand>
        <name>substrate</name>
    </ligand>
</feature>
<dbReference type="PANTHER" id="PTHR42684">
    <property type="entry name" value="ADENOSYLMETHIONINE-8-AMINO-7-OXONONANOATE AMINOTRANSFERASE"/>
    <property type="match status" value="1"/>
</dbReference>
<dbReference type="PIRSF" id="PIRSF000521">
    <property type="entry name" value="Transaminase_4ab_Lys_Orn"/>
    <property type="match status" value="1"/>
</dbReference>
<sequence length="440" mass="50033">MLEDKNIIWHPFVQEKKESLSIFIKKGNGSYIYDNNNNAYLDLISSWWVNLHGHSHPKISEAIYKQSLILEHVIFSGFTHEPAIKLCKRLSEISSFSSFSKFFFSDNGSTAIEVSIKMAYQYWRNIGDYNRTLFLGFDGGYHGDTLGAMSVGVTSKFHDSFKDLCFSVFSIPFPYTYFGDLNVELKENNSIKILKNFLEFNHLKIVALIVEPLVQGASGMRMCRSVFIEKVVNLVRQYGILVIFDEVMTGFGRTGTYFAFEQTRIVPDFLCLSKGLTGGFLPLALTITTSMIYESFLDTSTKKLKTFYHGHSYTANPLGCAAAIASLELLFELNTMNSIKNISTLHIKMLNRLLEEHSDIISCVRSVGTISAFNINLNDDIMIKLKKIFLCYGLLLRPLNNVIYLMPPYSITSEELLLAYNKIEEIIVKVKNKKFIGICF</sequence>
<dbReference type="NCBIfam" id="TIGR00508">
    <property type="entry name" value="bioA"/>
    <property type="match status" value="1"/>
</dbReference>
<keyword evidence="7 9" id="KW-0663">Pyridoxal phosphate</keyword>
<dbReference type="RefSeq" id="WP_338521932.1">
    <property type="nucleotide sequence ID" value="NZ_CP135136.1"/>
</dbReference>
<comment type="cofactor">
    <cofactor evidence="1 9">
        <name>pyridoxal 5'-phosphate</name>
        <dbReference type="ChEBI" id="CHEBI:597326"/>
    </cofactor>
</comment>
<dbReference type="Pfam" id="PF00202">
    <property type="entry name" value="Aminotran_3"/>
    <property type="match status" value="1"/>
</dbReference>
<feature type="binding site" evidence="9">
    <location>
        <position position="310"/>
    </location>
    <ligand>
        <name>substrate</name>
    </ligand>
</feature>
<dbReference type="GO" id="GO:0004015">
    <property type="term" value="F:adenosylmethionine-8-amino-7-oxononanoate transaminase activity"/>
    <property type="evidence" value="ECO:0007669"/>
    <property type="project" value="UniProtKB-EC"/>
</dbReference>
<evidence type="ECO:0000256" key="5">
    <source>
        <dbReference type="ARBA" id="ARBA00022691"/>
    </source>
</evidence>
<evidence type="ECO:0000256" key="3">
    <source>
        <dbReference type="ARBA" id="ARBA00022576"/>
    </source>
</evidence>
<keyword evidence="9" id="KW-0963">Cytoplasm</keyword>
<feature type="binding site" evidence="9">
    <location>
        <begin position="311"/>
        <end position="312"/>
    </location>
    <ligand>
        <name>pyridoxal 5'-phosphate</name>
        <dbReference type="ChEBI" id="CHEBI:597326"/>
    </ligand>
</feature>
<feature type="binding site" evidence="9">
    <location>
        <position position="141"/>
    </location>
    <ligand>
        <name>substrate</name>
    </ligand>
</feature>
<keyword evidence="6 9" id="KW-0093">Biotin biosynthesis</keyword>
<keyword evidence="11" id="KW-1185">Reference proteome</keyword>
<dbReference type="PANTHER" id="PTHR42684:SF3">
    <property type="entry name" value="ADENOSYLMETHIONINE-8-AMINO-7-OXONONANOATE AMINOTRANSFERASE"/>
    <property type="match status" value="1"/>
</dbReference>
<evidence type="ECO:0000256" key="1">
    <source>
        <dbReference type="ARBA" id="ARBA00001933"/>
    </source>
</evidence>
<dbReference type="Gene3D" id="3.40.640.10">
    <property type="entry name" value="Type I PLP-dependent aspartate aminotransferase-like (Major domain)"/>
    <property type="match status" value="1"/>
</dbReference>
<name>A0ABZ2H1S5_9GAMM</name>
<feature type="binding site" evidence="9">
    <location>
        <position position="47"/>
    </location>
    <ligand>
        <name>substrate</name>
    </ligand>
</feature>
<protein>
    <recommendedName>
        <fullName evidence="9">Adenosylmethionine-8-amino-7-oxononanoate aminotransferase</fullName>
        <ecNumber evidence="9">2.6.1.62</ecNumber>
    </recommendedName>
    <alternativeName>
        <fullName evidence="9">7,8-diamino-pelargonic acid aminotransferase</fullName>
        <shortName evidence="9">DAPA AT</shortName>
        <shortName evidence="9">DAPA aminotransferase</shortName>
    </alternativeName>
    <alternativeName>
        <fullName evidence="9">7,8-diaminononanoate synthase</fullName>
        <shortName evidence="9">DANS</shortName>
    </alternativeName>
    <alternativeName>
        <fullName evidence="9">Diaminopelargonic acid synthase</fullName>
    </alternativeName>
</protein>
<accession>A0ABZ2H1S5</accession>
<feature type="binding site" evidence="9">
    <location>
        <position position="274"/>
    </location>
    <ligand>
        <name>substrate</name>
    </ligand>
</feature>
<feature type="binding site" evidence="9">
    <location>
        <begin position="108"/>
        <end position="109"/>
    </location>
    <ligand>
        <name>pyridoxal 5'-phosphate</name>
        <dbReference type="ChEBI" id="CHEBI:597326"/>
    </ligand>
</feature>
<comment type="similarity">
    <text evidence="9">Belongs to the class-III pyridoxal-phosphate-dependent aminotransferase family. BioA subfamily.</text>
</comment>
<dbReference type="CDD" id="cd00610">
    <property type="entry name" value="OAT_like"/>
    <property type="match status" value="1"/>
</dbReference>
<dbReference type="InterPro" id="IPR015421">
    <property type="entry name" value="PyrdxlP-dep_Trfase_major"/>
</dbReference>
<feature type="site" description="Participates in the substrate recognition with KAPA and in a stacking interaction with the adenine ring of SAM" evidence="9">
    <location>
        <position position="12"/>
    </location>
</feature>
<dbReference type="Proteomes" id="UP001360424">
    <property type="component" value="Chromosome"/>
</dbReference>
<comment type="subunit">
    <text evidence="9">Homodimer.</text>
</comment>
<comment type="pathway">
    <text evidence="2 9">Cofactor biosynthesis; biotin biosynthesis; 7,8-diaminononanoate from 8-amino-7-oxononanoate (SAM route): step 1/1.</text>
</comment>
<reference evidence="10" key="1">
    <citation type="submission" date="2023-09" db="EMBL/GenBank/DDBJ databases">
        <title>Genomes of two closely related lineages of the louse Polyplax serrata with different host specificities.</title>
        <authorList>
            <person name="Martinu J."/>
            <person name="Tarabai H."/>
            <person name="Stefka J."/>
            <person name="Hypsa V."/>
        </authorList>
    </citation>
    <scope>NUCLEOTIDE SEQUENCE [LARGE SCALE GENOMIC DNA]</scope>
    <source>
        <strain evidence="10">HR10_N</strain>
    </source>
</reference>
<proteinExistence type="inferred from homology"/>
<evidence type="ECO:0000256" key="9">
    <source>
        <dbReference type="HAMAP-Rule" id="MF_00834"/>
    </source>
</evidence>
<evidence type="ECO:0000256" key="2">
    <source>
        <dbReference type="ARBA" id="ARBA00005063"/>
    </source>
</evidence>
<evidence type="ECO:0000256" key="4">
    <source>
        <dbReference type="ARBA" id="ARBA00022679"/>
    </source>
</evidence>
<feature type="modified residue" description="N6-(pyridoxal phosphate)lysine" evidence="9">
    <location>
        <position position="274"/>
    </location>
</feature>
<keyword evidence="3 9" id="KW-0032">Aminotransferase</keyword>
<keyword evidence="4 9" id="KW-0808">Transferase</keyword>
<feature type="binding site" evidence="9">
    <location>
        <position position="245"/>
    </location>
    <ligand>
        <name>pyridoxal 5'-phosphate</name>
        <dbReference type="ChEBI" id="CHEBI:597326"/>
    </ligand>
</feature>
<comment type="function">
    <text evidence="9">Catalyzes the transfer of the alpha-amino group from S-adenosyl-L-methionine (SAM) to 7-keto-8-aminopelargonic acid (KAPA) to form 7,8-diaminopelargonic acid (DAPA). It is the only aminotransferase known to utilize SAM as an amino donor.</text>
</comment>
<dbReference type="PROSITE" id="PS00600">
    <property type="entry name" value="AA_TRANSFER_CLASS_3"/>
    <property type="match status" value="1"/>
</dbReference>
<dbReference type="SUPFAM" id="SSF53383">
    <property type="entry name" value="PLP-dependent transferases"/>
    <property type="match status" value="1"/>
</dbReference>
<organism evidence="10 11">
    <name type="scientific">Candidatus Legionella polyplacis</name>
    <dbReference type="NCBI Taxonomy" id="2005262"/>
    <lineage>
        <taxon>Bacteria</taxon>
        <taxon>Pseudomonadati</taxon>
        <taxon>Pseudomonadota</taxon>
        <taxon>Gammaproteobacteria</taxon>
        <taxon>Legionellales</taxon>
        <taxon>Legionellaceae</taxon>
        <taxon>Legionella</taxon>
    </lineage>
</organism>
<dbReference type="Gene3D" id="3.90.1150.10">
    <property type="entry name" value="Aspartate Aminotransferase, domain 1"/>
    <property type="match status" value="1"/>
</dbReference>
<evidence type="ECO:0000256" key="6">
    <source>
        <dbReference type="ARBA" id="ARBA00022756"/>
    </source>
</evidence>
<dbReference type="InterPro" id="IPR005815">
    <property type="entry name" value="BioA"/>
</dbReference>
<keyword evidence="5 9" id="KW-0949">S-adenosyl-L-methionine</keyword>
<evidence type="ECO:0000313" key="10">
    <source>
        <dbReference type="EMBL" id="WWR12218.1"/>
    </source>
</evidence>
<gene>
    <name evidence="9 10" type="primary">bioA</name>
    <name evidence="10" type="ORF">RQL38_01155</name>
</gene>
<evidence type="ECO:0000256" key="7">
    <source>
        <dbReference type="ARBA" id="ARBA00022898"/>
    </source>
</evidence>
<dbReference type="EMBL" id="CP135136">
    <property type="protein sequence ID" value="WWR12218.1"/>
    <property type="molecule type" value="Genomic_DNA"/>
</dbReference>
<comment type="catalytic activity">
    <reaction evidence="8 9">
        <text>(8S)-8-amino-7-oxononanoate + S-adenosyl-L-methionine = S-adenosyl-4-methylsulfanyl-2-oxobutanoate + (7R,8S)-7,8-diammoniononanoate</text>
        <dbReference type="Rhea" id="RHEA:16861"/>
        <dbReference type="ChEBI" id="CHEBI:16490"/>
        <dbReference type="ChEBI" id="CHEBI:59789"/>
        <dbReference type="ChEBI" id="CHEBI:149468"/>
        <dbReference type="ChEBI" id="CHEBI:149469"/>
        <dbReference type="EC" id="2.6.1.62"/>
    </reaction>
</comment>
<comment type="subcellular location">
    <subcellularLocation>
        <location evidence="9">Cytoplasm</location>
    </subcellularLocation>
</comment>
<evidence type="ECO:0000256" key="8">
    <source>
        <dbReference type="ARBA" id="ARBA00048449"/>
    </source>
</evidence>
<dbReference type="InterPro" id="IPR015424">
    <property type="entry name" value="PyrdxlP-dep_Trfase"/>
</dbReference>
<dbReference type="InterPro" id="IPR005814">
    <property type="entry name" value="Aminotrans_3"/>
</dbReference>
<dbReference type="InterPro" id="IPR049704">
    <property type="entry name" value="Aminotrans_3_PPA_site"/>
</dbReference>
<dbReference type="HAMAP" id="MF_00834">
    <property type="entry name" value="BioA"/>
    <property type="match status" value="1"/>
</dbReference>
<evidence type="ECO:0000313" key="11">
    <source>
        <dbReference type="Proteomes" id="UP001360424"/>
    </source>
</evidence>
<dbReference type="InterPro" id="IPR015422">
    <property type="entry name" value="PyrdxlP-dep_Trfase_small"/>
</dbReference>